<evidence type="ECO:0000256" key="1">
    <source>
        <dbReference type="SAM" id="Phobius"/>
    </source>
</evidence>
<proteinExistence type="predicted"/>
<gene>
    <name evidence="2" type="ORF">S01H4_17091</name>
</gene>
<evidence type="ECO:0000313" key="2">
    <source>
        <dbReference type="EMBL" id="GAG59060.1"/>
    </source>
</evidence>
<accession>X0YS86</accession>
<keyword evidence="1" id="KW-0472">Membrane</keyword>
<dbReference type="EMBL" id="BART01007516">
    <property type="protein sequence ID" value="GAG59060.1"/>
    <property type="molecule type" value="Genomic_DNA"/>
</dbReference>
<keyword evidence="1" id="KW-1133">Transmembrane helix</keyword>
<organism evidence="2">
    <name type="scientific">marine sediment metagenome</name>
    <dbReference type="NCBI Taxonomy" id="412755"/>
    <lineage>
        <taxon>unclassified sequences</taxon>
        <taxon>metagenomes</taxon>
        <taxon>ecological metagenomes</taxon>
    </lineage>
</organism>
<reference evidence="2" key="1">
    <citation type="journal article" date="2014" name="Front. Microbiol.">
        <title>High frequency of phylogenetically diverse reductive dehalogenase-homologous genes in deep subseafloor sedimentary metagenomes.</title>
        <authorList>
            <person name="Kawai M."/>
            <person name="Futagami T."/>
            <person name="Toyoda A."/>
            <person name="Takaki Y."/>
            <person name="Nishi S."/>
            <person name="Hori S."/>
            <person name="Arai W."/>
            <person name="Tsubouchi T."/>
            <person name="Morono Y."/>
            <person name="Uchiyama I."/>
            <person name="Ito T."/>
            <person name="Fujiyama A."/>
            <person name="Inagaki F."/>
            <person name="Takami H."/>
        </authorList>
    </citation>
    <scope>NUCLEOTIDE SEQUENCE</scope>
    <source>
        <strain evidence="2">Expedition CK06-06</strain>
    </source>
</reference>
<protein>
    <submittedName>
        <fullName evidence="2">Uncharacterized protein</fullName>
    </submittedName>
</protein>
<sequence length="124" mass="14433">MNKITNRFNDILKILFIIIMLVLVLFSSSSCCGLLIDYYNSIEDNQENDVFEGLLNEALNTTEDIKENITGREYSDIKEELSDTTGYYISLEEEENFYENFKKNYDGENLETVIDDMKNLKSLP</sequence>
<feature type="transmembrane region" description="Helical" evidence="1">
    <location>
        <begin position="12"/>
        <end position="36"/>
    </location>
</feature>
<feature type="non-terminal residue" evidence="2">
    <location>
        <position position="124"/>
    </location>
</feature>
<name>X0YS86_9ZZZZ</name>
<keyword evidence="1" id="KW-0812">Transmembrane</keyword>
<dbReference type="PROSITE" id="PS51257">
    <property type="entry name" value="PROKAR_LIPOPROTEIN"/>
    <property type="match status" value="1"/>
</dbReference>
<dbReference type="AlphaFoldDB" id="X0YS86"/>
<comment type="caution">
    <text evidence="2">The sequence shown here is derived from an EMBL/GenBank/DDBJ whole genome shotgun (WGS) entry which is preliminary data.</text>
</comment>